<reference evidence="4" key="1">
    <citation type="journal article" date="2019" name="Int. J. Syst. Evol. Microbiol.">
        <title>The Global Catalogue of Microorganisms (GCM) 10K type strain sequencing project: providing services to taxonomists for standard genome sequencing and annotation.</title>
        <authorList>
            <consortium name="The Broad Institute Genomics Platform"/>
            <consortium name="The Broad Institute Genome Sequencing Center for Infectious Disease"/>
            <person name="Wu L."/>
            <person name="Ma J."/>
        </authorList>
    </citation>
    <scope>NUCLEOTIDE SEQUENCE [LARGE SCALE GENOMIC DNA]</scope>
    <source>
        <strain evidence="4">CCUG 37865</strain>
    </source>
</reference>
<dbReference type="PROSITE" id="PS51257">
    <property type="entry name" value="PROKAR_LIPOPROTEIN"/>
    <property type="match status" value="1"/>
</dbReference>
<evidence type="ECO:0000313" key="4">
    <source>
        <dbReference type="Proteomes" id="UP001595882"/>
    </source>
</evidence>
<dbReference type="Pfam" id="PF00092">
    <property type="entry name" value="VWA"/>
    <property type="match status" value="1"/>
</dbReference>
<dbReference type="InterPro" id="IPR036465">
    <property type="entry name" value="vWFA_dom_sf"/>
</dbReference>
<dbReference type="PROSITE" id="PS50234">
    <property type="entry name" value="VWFA"/>
    <property type="match status" value="1"/>
</dbReference>
<gene>
    <name evidence="3" type="ORF">ACFOY7_08515</name>
</gene>
<dbReference type="RefSeq" id="WP_390251351.1">
    <property type="nucleotide sequence ID" value="NZ_JBHSDT010000004.1"/>
</dbReference>
<dbReference type="Gene3D" id="3.40.50.410">
    <property type="entry name" value="von Willebrand factor, type A domain"/>
    <property type="match status" value="1"/>
</dbReference>
<proteinExistence type="predicted"/>
<dbReference type="InterPro" id="IPR002035">
    <property type="entry name" value="VWF_A"/>
</dbReference>
<comment type="caution">
    <text evidence="3">The sequence shown here is derived from an EMBL/GenBank/DDBJ whole genome shotgun (WGS) entry which is preliminary data.</text>
</comment>
<dbReference type="SMART" id="SM00327">
    <property type="entry name" value="VWA"/>
    <property type="match status" value="1"/>
</dbReference>
<organism evidence="3 4">
    <name type="scientific">Gracilibacillus xinjiangensis</name>
    <dbReference type="NCBI Taxonomy" id="1193282"/>
    <lineage>
        <taxon>Bacteria</taxon>
        <taxon>Bacillati</taxon>
        <taxon>Bacillota</taxon>
        <taxon>Bacilli</taxon>
        <taxon>Bacillales</taxon>
        <taxon>Bacillaceae</taxon>
        <taxon>Gracilibacillus</taxon>
    </lineage>
</organism>
<feature type="domain" description="VWFA" evidence="2">
    <location>
        <begin position="180"/>
        <end position="375"/>
    </location>
</feature>
<dbReference type="SUPFAM" id="SSF53300">
    <property type="entry name" value="vWA-like"/>
    <property type="match status" value="1"/>
</dbReference>
<evidence type="ECO:0000259" key="2">
    <source>
        <dbReference type="PROSITE" id="PS50234"/>
    </source>
</evidence>
<protein>
    <submittedName>
        <fullName evidence="3">VWA domain-containing protein</fullName>
    </submittedName>
</protein>
<feature type="region of interest" description="Disordered" evidence="1">
    <location>
        <begin position="28"/>
        <end position="67"/>
    </location>
</feature>
<sequence length="485" mass="55661">MTSKFSATYLIFGFLFVMVLLVGCTSEESEDEPDMEEKPVAQETINENAENEPEFSNQEEKPKQESTDPLLNLLDRVPDIPSNIEEIIAYPVGPLAGNGDITGTEPIMEEEQKVSYIKEVLPAIEEDKEEAYLDQWWRAFHYLFAEEYPDPQSILKELNYTHFGNDALEDERFHFKDQINVLLVLDVSGSMANEIDGKSMLQMAKDSIYNFTSGLPDEANIGVRVYGHEGDGTELKKEESCQATELIYDFQQANTSDIRDVIEPLKPKGWTPIGRSLEQATEDFSAYPGENNTNLVYIVSDGIETCEGDPVTAAKELADSNIQSIVNVIGFNVGIEGQSHLREIAEAGGGIYTNAGNEDELREALGRGEALIQQWKEWKKGEIRNVSEQIKEQESQAVRDKGEWMDLMADEYYNHNFILRALHSEGYINRKAYEYMMSRYYERKDLYKEIRENEFENLEKEIEKNYVKQLEKIEQEYDEFMEEEE</sequence>
<dbReference type="EMBL" id="JBHSDT010000004">
    <property type="protein sequence ID" value="MFC4403117.1"/>
    <property type="molecule type" value="Genomic_DNA"/>
</dbReference>
<accession>A0ABV8WU44</accession>
<evidence type="ECO:0000256" key="1">
    <source>
        <dbReference type="SAM" id="MobiDB-lite"/>
    </source>
</evidence>
<keyword evidence="4" id="KW-1185">Reference proteome</keyword>
<evidence type="ECO:0000313" key="3">
    <source>
        <dbReference type="EMBL" id="MFC4403117.1"/>
    </source>
</evidence>
<name>A0ABV8WU44_9BACI</name>
<dbReference type="Proteomes" id="UP001595882">
    <property type="component" value="Unassembled WGS sequence"/>
</dbReference>